<dbReference type="SUPFAM" id="SSF55874">
    <property type="entry name" value="ATPase domain of HSP90 chaperone/DNA topoisomerase II/histidine kinase"/>
    <property type="match status" value="1"/>
</dbReference>
<dbReference type="InterPro" id="IPR003594">
    <property type="entry name" value="HATPase_dom"/>
</dbReference>
<dbReference type="InterPro" id="IPR004358">
    <property type="entry name" value="Sig_transdc_His_kin-like_C"/>
</dbReference>
<proteinExistence type="predicted"/>
<name>A0A379WJG0_SALET</name>
<dbReference type="PANTHER" id="PTHR45528">
    <property type="entry name" value="SENSOR HISTIDINE KINASE CPXA"/>
    <property type="match status" value="1"/>
</dbReference>
<keyword evidence="7" id="KW-0547">Nucleotide-binding</keyword>
<dbReference type="AlphaFoldDB" id="A0A379WJG0"/>
<evidence type="ECO:0000256" key="9">
    <source>
        <dbReference type="ARBA" id="ARBA00022840"/>
    </source>
</evidence>
<dbReference type="Proteomes" id="UP000255509">
    <property type="component" value="Unassembled WGS sequence"/>
</dbReference>
<keyword evidence="8 13" id="KW-0418">Kinase</keyword>
<dbReference type="GO" id="GO:0005524">
    <property type="term" value="F:ATP binding"/>
    <property type="evidence" value="ECO:0007669"/>
    <property type="project" value="UniProtKB-KW"/>
</dbReference>
<evidence type="ECO:0000256" key="11">
    <source>
        <dbReference type="ARBA" id="ARBA00023136"/>
    </source>
</evidence>
<evidence type="ECO:0000313" key="14">
    <source>
        <dbReference type="Proteomes" id="UP000255509"/>
    </source>
</evidence>
<accession>A0A379WJG0</accession>
<keyword evidence="9" id="KW-0067">ATP-binding</keyword>
<evidence type="ECO:0000256" key="7">
    <source>
        <dbReference type="ARBA" id="ARBA00022741"/>
    </source>
</evidence>
<evidence type="ECO:0000256" key="10">
    <source>
        <dbReference type="ARBA" id="ARBA00023012"/>
    </source>
</evidence>
<dbReference type="PRINTS" id="PR00344">
    <property type="entry name" value="BCTRLSENSOR"/>
</dbReference>
<sequence>MINDLLVMSRNQQKNALVSETMKANQLWGEVLDNAAFEAEQMGKSLTVNYPPGPWPLYGNPNALESALENIVRNALRYSHTKIEVGFSVDKDGITITVDDDGPGVSPEDREQIFRPFYRTDEARDRESGGTGLGLAIVESAMQQHRGWVKADDSPLGGCGSRCGYRCTSEPKNHRPANAGRFLSRRRDLPGDFRRQNPLGAVIPHVHPGNFAIAHFEAVDKAVIGKRATVGPFAIQRTVGINHNVIIMLHRIKLAQRLLHPLVASAVKLRDICRARHRPASGEGNFHLRVHIRCGAFSIGNHRGHQKFFYDRHRIFSFSHNPSFHFGGVLSPHSRLALSSILPLKRRFCMVRLQLADSPAALNSR</sequence>
<evidence type="ECO:0000256" key="2">
    <source>
        <dbReference type="ARBA" id="ARBA00004651"/>
    </source>
</evidence>
<dbReference type="SMART" id="SM00387">
    <property type="entry name" value="HATPase_c"/>
    <property type="match status" value="1"/>
</dbReference>
<organism evidence="13 14">
    <name type="scientific">Salmonella enterica I</name>
    <dbReference type="NCBI Taxonomy" id="59201"/>
    <lineage>
        <taxon>Bacteria</taxon>
        <taxon>Pseudomonadati</taxon>
        <taxon>Pseudomonadota</taxon>
        <taxon>Gammaproteobacteria</taxon>
        <taxon>Enterobacterales</taxon>
        <taxon>Enterobacteriaceae</taxon>
        <taxon>Salmonella</taxon>
    </lineage>
</organism>
<keyword evidence="4" id="KW-1003">Cell membrane</keyword>
<dbReference type="CDD" id="cd16949">
    <property type="entry name" value="HATPase_CpxA-like"/>
    <property type="match status" value="1"/>
</dbReference>
<dbReference type="InterPro" id="IPR036890">
    <property type="entry name" value="HATPase_C_sf"/>
</dbReference>
<dbReference type="GO" id="GO:0000155">
    <property type="term" value="F:phosphorelay sensor kinase activity"/>
    <property type="evidence" value="ECO:0007669"/>
    <property type="project" value="TreeGrafter"/>
</dbReference>
<feature type="domain" description="Histidine kinase" evidence="12">
    <location>
        <begin position="1"/>
        <end position="158"/>
    </location>
</feature>
<evidence type="ECO:0000313" key="13">
    <source>
        <dbReference type="EMBL" id="SUH18661.1"/>
    </source>
</evidence>
<evidence type="ECO:0000256" key="8">
    <source>
        <dbReference type="ARBA" id="ARBA00022777"/>
    </source>
</evidence>
<evidence type="ECO:0000256" key="4">
    <source>
        <dbReference type="ARBA" id="ARBA00022475"/>
    </source>
</evidence>
<comment type="subcellular location">
    <subcellularLocation>
        <location evidence="2">Cell membrane</location>
        <topology evidence="2">Multi-pass membrane protein</topology>
    </subcellularLocation>
</comment>
<comment type="catalytic activity">
    <reaction evidence="1">
        <text>ATP + protein L-histidine = ADP + protein N-phospho-L-histidine.</text>
        <dbReference type="EC" id="2.7.13.3"/>
    </reaction>
</comment>
<dbReference type="EMBL" id="UGXS01000004">
    <property type="protein sequence ID" value="SUH18661.1"/>
    <property type="molecule type" value="Genomic_DNA"/>
</dbReference>
<evidence type="ECO:0000256" key="5">
    <source>
        <dbReference type="ARBA" id="ARBA00022553"/>
    </source>
</evidence>
<evidence type="ECO:0000256" key="6">
    <source>
        <dbReference type="ARBA" id="ARBA00022679"/>
    </source>
</evidence>
<dbReference type="PROSITE" id="PS50109">
    <property type="entry name" value="HIS_KIN"/>
    <property type="match status" value="1"/>
</dbReference>
<dbReference type="Gene3D" id="3.30.565.10">
    <property type="entry name" value="Histidine kinase-like ATPase, C-terminal domain"/>
    <property type="match status" value="1"/>
</dbReference>
<dbReference type="FunFam" id="3.30.565.10:FF:000011">
    <property type="entry name" value="Sensor histidine kinase CpxA"/>
    <property type="match status" value="1"/>
</dbReference>
<gene>
    <name evidence="13" type="primary">cpxA_2</name>
    <name evidence="13" type="ORF">NCTC8258_06511</name>
</gene>
<evidence type="ECO:0000256" key="1">
    <source>
        <dbReference type="ARBA" id="ARBA00000085"/>
    </source>
</evidence>
<dbReference type="InterPro" id="IPR058126">
    <property type="entry name" value="CpxA-like_HATPase"/>
</dbReference>
<dbReference type="InterPro" id="IPR050398">
    <property type="entry name" value="HssS/ArlS-like"/>
</dbReference>
<protein>
    <recommendedName>
        <fullName evidence="3">histidine kinase</fullName>
        <ecNumber evidence="3">2.7.13.3</ecNumber>
    </recommendedName>
</protein>
<reference evidence="13 14" key="1">
    <citation type="submission" date="2018-06" db="EMBL/GenBank/DDBJ databases">
        <authorList>
            <consortium name="Pathogen Informatics"/>
            <person name="Doyle S."/>
        </authorList>
    </citation>
    <scope>NUCLEOTIDE SEQUENCE [LARGE SCALE GENOMIC DNA]</scope>
    <source>
        <strain evidence="13 14">NCTC8258</strain>
    </source>
</reference>
<keyword evidence="11" id="KW-0472">Membrane</keyword>
<evidence type="ECO:0000256" key="3">
    <source>
        <dbReference type="ARBA" id="ARBA00012438"/>
    </source>
</evidence>
<evidence type="ECO:0000259" key="12">
    <source>
        <dbReference type="PROSITE" id="PS50109"/>
    </source>
</evidence>
<dbReference type="Pfam" id="PF02518">
    <property type="entry name" value="HATPase_c"/>
    <property type="match status" value="1"/>
</dbReference>
<keyword evidence="10" id="KW-0902">Two-component regulatory system</keyword>
<dbReference type="EC" id="2.7.13.3" evidence="3"/>
<keyword evidence="6 13" id="KW-0808">Transferase</keyword>
<dbReference type="GO" id="GO:0005886">
    <property type="term" value="C:plasma membrane"/>
    <property type="evidence" value="ECO:0007669"/>
    <property type="project" value="UniProtKB-SubCell"/>
</dbReference>
<dbReference type="PANTHER" id="PTHR45528:SF1">
    <property type="entry name" value="SENSOR HISTIDINE KINASE CPXA"/>
    <property type="match status" value="1"/>
</dbReference>
<dbReference type="InterPro" id="IPR005467">
    <property type="entry name" value="His_kinase_dom"/>
</dbReference>
<keyword evidence="5" id="KW-0597">Phosphoprotein</keyword>